<sequence length="486" mass="53408">MGHKLKITGWIALGALAGALTTVSLQTVARNTLAPLPLEELQQLAAAFGLVKANYVEPVDEKKLIADAIAGMVSSLDPHSQYFDKKSLKEFKESTSGRFIGVGIEITQEDGLVKVVSPIEGSPAFRAGLKTNDLITKIDDTVVKGLSLNDAVKRMRGEPNTKVLLTIYRKDENRTFPVTITREEIKQQSVRGKVIESGYAWIRISQFQERTTEDFVKKINEIYKQEPKIKGLVLDLRNDPGGLLNAAVAISAAFLPENAVVVSTNGQTPDSKQVIKAMAQNYMRRDSADILRTLPADIKKVPLIILVNEGSASASEIVAGALQDHKRATVIGSQTFGKGSVQSALCLDQGYSFNDCPNAAVKITTSRYYTPSGRSIQAKGIVPDVMVDETEEGSPYAALRMREADLEKHLTSGQGEEKKDPAREKAREDAIKRLEEESRKPVAERRPPEFGSDKDFQLMQAINQFKGKPVMVSKTLVERKEEPKDN</sequence>
<feature type="domain" description="PDZ" evidence="7">
    <location>
        <begin position="88"/>
        <end position="170"/>
    </location>
</feature>
<gene>
    <name evidence="8" type="ORF">J2X15_000838</name>
</gene>
<dbReference type="SUPFAM" id="SSF52096">
    <property type="entry name" value="ClpP/crotonase"/>
    <property type="match status" value="1"/>
</dbReference>
<dbReference type="Pfam" id="PF13180">
    <property type="entry name" value="PDZ_2"/>
    <property type="match status" value="1"/>
</dbReference>
<dbReference type="Pfam" id="PF22694">
    <property type="entry name" value="CtpB_N-like"/>
    <property type="match status" value="1"/>
</dbReference>
<dbReference type="PROSITE" id="PS50106">
    <property type="entry name" value="PDZ"/>
    <property type="match status" value="1"/>
</dbReference>
<dbReference type="Pfam" id="PF03572">
    <property type="entry name" value="Peptidase_S41"/>
    <property type="match status" value="1"/>
</dbReference>
<dbReference type="CDD" id="cd06782">
    <property type="entry name" value="cpPDZ_CPP-like"/>
    <property type="match status" value="1"/>
</dbReference>
<dbReference type="GO" id="GO:0004252">
    <property type="term" value="F:serine-type endopeptidase activity"/>
    <property type="evidence" value="ECO:0007669"/>
    <property type="project" value="UniProtKB-EC"/>
</dbReference>
<dbReference type="EC" id="3.4.21.102" evidence="8"/>
<evidence type="ECO:0000256" key="5">
    <source>
        <dbReference type="RuleBase" id="RU004404"/>
    </source>
</evidence>
<dbReference type="CDD" id="cd07560">
    <property type="entry name" value="Peptidase_S41_CPP"/>
    <property type="match status" value="1"/>
</dbReference>
<dbReference type="InterPro" id="IPR036034">
    <property type="entry name" value="PDZ_sf"/>
</dbReference>
<keyword evidence="4 5" id="KW-0720">Serine protease</keyword>
<dbReference type="Gene3D" id="3.30.750.44">
    <property type="match status" value="1"/>
</dbReference>
<dbReference type="EMBL" id="JAVDXO010000002">
    <property type="protein sequence ID" value="MDR7305560.1"/>
    <property type="molecule type" value="Genomic_DNA"/>
</dbReference>
<dbReference type="InterPro" id="IPR004447">
    <property type="entry name" value="Peptidase_S41A"/>
</dbReference>
<keyword evidence="9" id="KW-1185">Reference proteome</keyword>
<dbReference type="PANTHER" id="PTHR32060:SF30">
    <property type="entry name" value="CARBOXY-TERMINAL PROCESSING PROTEASE CTPA"/>
    <property type="match status" value="1"/>
</dbReference>
<evidence type="ECO:0000256" key="2">
    <source>
        <dbReference type="ARBA" id="ARBA00022670"/>
    </source>
</evidence>
<evidence type="ECO:0000256" key="4">
    <source>
        <dbReference type="ARBA" id="ARBA00022825"/>
    </source>
</evidence>
<keyword evidence="3 5" id="KW-0378">Hydrolase</keyword>
<evidence type="ECO:0000313" key="8">
    <source>
        <dbReference type="EMBL" id="MDR7305560.1"/>
    </source>
</evidence>
<dbReference type="GO" id="GO:0006508">
    <property type="term" value="P:proteolysis"/>
    <property type="evidence" value="ECO:0007669"/>
    <property type="project" value="UniProtKB-KW"/>
</dbReference>
<dbReference type="Proteomes" id="UP001268089">
    <property type="component" value="Unassembled WGS sequence"/>
</dbReference>
<evidence type="ECO:0000256" key="6">
    <source>
        <dbReference type="SAM" id="MobiDB-lite"/>
    </source>
</evidence>
<reference evidence="8 9" key="1">
    <citation type="submission" date="2023-07" db="EMBL/GenBank/DDBJ databases">
        <title>Sorghum-associated microbial communities from plants grown in Nebraska, USA.</title>
        <authorList>
            <person name="Schachtman D."/>
        </authorList>
    </citation>
    <scope>NUCLEOTIDE SEQUENCE [LARGE SCALE GENOMIC DNA]</scope>
    <source>
        <strain evidence="8 9">BE308</strain>
    </source>
</reference>
<comment type="caution">
    <text evidence="8">The sequence shown here is derived from an EMBL/GenBank/DDBJ whole genome shotgun (WGS) entry which is preliminary data.</text>
</comment>
<dbReference type="PANTHER" id="PTHR32060">
    <property type="entry name" value="TAIL-SPECIFIC PROTEASE"/>
    <property type="match status" value="1"/>
</dbReference>
<evidence type="ECO:0000259" key="7">
    <source>
        <dbReference type="PROSITE" id="PS50106"/>
    </source>
</evidence>
<dbReference type="RefSeq" id="WP_310339748.1">
    <property type="nucleotide sequence ID" value="NZ_JAVDXO010000002.1"/>
</dbReference>
<feature type="region of interest" description="Disordered" evidence="6">
    <location>
        <begin position="409"/>
        <end position="455"/>
    </location>
</feature>
<evidence type="ECO:0000256" key="1">
    <source>
        <dbReference type="ARBA" id="ARBA00009179"/>
    </source>
</evidence>
<dbReference type="SMART" id="SM00245">
    <property type="entry name" value="TSPc"/>
    <property type="match status" value="1"/>
</dbReference>
<evidence type="ECO:0000313" key="9">
    <source>
        <dbReference type="Proteomes" id="UP001268089"/>
    </source>
</evidence>
<dbReference type="NCBIfam" id="TIGR00225">
    <property type="entry name" value="prc"/>
    <property type="match status" value="1"/>
</dbReference>
<comment type="similarity">
    <text evidence="1 5">Belongs to the peptidase S41A family.</text>
</comment>
<dbReference type="SUPFAM" id="SSF50156">
    <property type="entry name" value="PDZ domain-like"/>
    <property type="match status" value="1"/>
</dbReference>
<dbReference type="SMART" id="SM00228">
    <property type="entry name" value="PDZ"/>
    <property type="match status" value="1"/>
</dbReference>
<dbReference type="InterPro" id="IPR029045">
    <property type="entry name" value="ClpP/crotonase-like_dom_sf"/>
</dbReference>
<keyword evidence="2 5" id="KW-0645">Protease</keyword>
<dbReference type="Gene3D" id="3.90.226.10">
    <property type="entry name" value="2-enoyl-CoA Hydratase, Chain A, domain 1"/>
    <property type="match status" value="1"/>
</dbReference>
<name>A0ABU1ZL00_9BURK</name>
<dbReference type="Gene3D" id="2.30.42.10">
    <property type="match status" value="1"/>
</dbReference>
<dbReference type="InterPro" id="IPR005151">
    <property type="entry name" value="Tail-specific_protease"/>
</dbReference>
<dbReference type="InterPro" id="IPR001478">
    <property type="entry name" value="PDZ"/>
</dbReference>
<accession>A0ABU1ZL00</accession>
<organism evidence="8 9">
    <name type="scientific">Rhodoferax saidenbachensis</name>
    <dbReference type="NCBI Taxonomy" id="1484693"/>
    <lineage>
        <taxon>Bacteria</taxon>
        <taxon>Pseudomonadati</taxon>
        <taxon>Pseudomonadota</taxon>
        <taxon>Betaproteobacteria</taxon>
        <taxon>Burkholderiales</taxon>
        <taxon>Comamonadaceae</taxon>
        <taxon>Rhodoferax</taxon>
    </lineage>
</organism>
<evidence type="ECO:0000256" key="3">
    <source>
        <dbReference type="ARBA" id="ARBA00022801"/>
    </source>
</evidence>
<protein>
    <submittedName>
        <fullName evidence="8">Carboxyl-terminal processing protease</fullName>
        <ecNumber evidence="8">3.4.21.102</ecNumber>
    </submittedName>
</protein>
<proteinExistence type="inferred from homology"/>
<dbReference type="InterPro" id="IPR055210">
    <property type="entry name" value="CtpA/B_N"/>
</dbReference>